<reference evidence="3" key="1">
    <citation type="submission" date="2025-08" db="UniProtKB">
        <authorList>
            <consortium name="RefSeq"/>
        </authorList>
    </citation>
    <scope>IDENTIFICATION</scope>
</reference>
<evidence type="ECO:0000313" key="3">
    <source>
        <dbReference type="RefSeq" id="XP_008484514.2"/>
    </source>
</evidence>
<dbReference type="CDD" id="cd20380">
    <property type="entry name" value="Tudor_TDRD13-like"/>
    <property type="match status" value="1"/>
</dbReference>
<dbReference type="AlphaFoldDB" id="A0A1S3DLW4"/>
<gene>
    <name evidence="3" type="primary">LOC103521185</name>
</gene>
<sequence length="680" mass="78084">MVLPPSHRRNSDSSESSTSSFTYRNKTKTYSEELEGWFSSLGLYRKFIARNESCIFRAVSDSRFLTQSYYHFVHRDLVGYTEKLCPNQFLLFSKQSEITKDTYLEMLKNPLYYKPSPIDLCIISKMYGYNFQLYSKPYEPPLEIISCVRNETIMLYTDFECTYDLIYTQERYRRLAFCQHIVYEIYYKMVFKLEDIDYAVKKMLCQDSSPTRLVPGYSGVDTDGFCPNLNIEKQVMPLNAVYAKRFEMRAKCSNMRRLLEVGITPFPYKVAKALDPFIYRNIEFDVWVEQKRGSRCGLEIWSNSRLVRGVSCIVRFPNGEGATCHIQDVDPVSKEYKVYVVKEKQGRMITVPMEWLEPLGQNQVLVSYRRYLRDSWAEATEQVLARKKSVSSEPEIQVQTEVLQCGDVSSSADITSGTGGRTDEEGKESGGQSEQYITPVITPRRPRSSNRGKTSRKLQPDVLPVTPRPIEHTGDTWPEQCEDTPHDQLTTLDTPPPLMMIPGPPLCYEPYYPGHMIEWQPCYPDLVPSPYNVLLDPAQLEYQGHVDYNYNVYNQEAPGYMMASESHNTAPVYNTPPYVPTDMYAPVYASELQYPHELHNAAAVFSPDLHTASPVFFTEVQGGMYPPGPVFCDPLLGEVDPYLVPPPSYAFCHGPEMYQTYSPPPAVPEFPYYATVNQYA</sequence>
<accession>A0A1S3DLW4</accession>
<name>A0A1S3DLW4_DIACI</name>
<feature type="region of interest" description="Disordered" evidence="1">
    <location>
        <begin position="401"/>
        <end position="483"/>
    </location>
</feature>
<evidence type="ECO:0000313" key="2">
    <source>
        <dbReference type="Proteomes" id="UP000079169"/>
    </source>
</evidence>
<dbReference type="Proteomes" id="UP000079169">
    <property type="component" value="Unplaced"/>
</dbReference>
<dbReference type="InterPro" id="IPR049769">
    <property type="entry name" value="OTU_OTU"/>
</dbReference>
<dbReference type="GeneID" id="103521185"/>
<evidence type="ECO:0000256" key="1">
    <source>
        <dbReference type="SAM" id="MobiDB-lite"/>
    </source>
</evidence>
<dbReference type="RefSeq" id="XP_008484514.2">
    <property type="nucleotide sequence ID" value="XM_008486292.2"/>
</dbReference>
<dbReference type="STRING" id="121845.A0A1S3DLW4"/>
<dbReference type="CDD" id="cd22753">
    <property type="entry name" value="OTU_ALG13-like"/>
    <property type="match status" value="1"/>
</dbReference>
<organism evidence="2 3">
    <name type="scientific">Diaphorina citri</name>
    <name type="common">Asian citrus psyllid</name>
    <dbReference type="NCBI Taxonomy" id="121845"/>
    <lineage>
        <taxon>Eukaryota</taxon>
        <taxon>Metazoa</taxon>
        <taxon>Ecdysozoa</taxon>
        <taxon>Arthropoda</taxon>
        <taxon>Hexapoda</taxon>
        <taxon>Insecta</taxon>
        <taxon>Pterygota</taxon>
        <taxon>Neoptera</taxon>
        <taxon>Paraneoptera</taxon>
        <taxon>Hemiptera</taxon>
        <taxon>Sternorrhyncha</taxon>
        <taxon>Psylloidea</taxon>
        <taxon>Psyllidae</taxon>
        <taxon>Diaphorininae</taxon>
        <taxon>Diaphorina</taxon>
    </lineage>
</organism>
<feature type="region of interest" description="Disordered" evidence="1">
    <location>
        <begin position="1"/>
        <end position="20"/>
    </location>
</feature>
<dbReference type="InterPro" id="IPR049770">
    <property type="entry name" value="OTU_Tudor"/>
</dbReference>
<protein>
    <submittedName>
        <fullName evidence="3">Protein ovarian tumor locus-like</fullName>
    </submittedName>
</protein>
<dbReference type="Gene3D" id="3.90.70.80">
    <property type="match status" value="1"/>
</dbReference>
<dbReference type="PaxDb" id="121845-A0A1S3DLW4"/>
<keyword evidence="2" id="KW-1185">Reference proteome</keyword>
<feature type="compositionally biased region" description="Polar residues" evidence="1">
    <location>
        <begin position="401"/>
        <end position="416"/>
    </location>
</feature>
<proteinExistence type="predicted"/>
<dbReference type="KEGG" id="dci:103521185"/>
<feature type="compositionally biased region" description="Basic residues" evidence="1">
    <location>
        <begin position="444"/>
        <end position="456"/>
    </location>
</feature>